<evidence type="ECO:0000259" key="1">
    <source>
        <dbReference type="Pfam" id="PF13023"/>
    </source>
</evidence>
<protein>
    <submittedName>
        <fullName evidence="2">Putative hydrolase of HD superfamily</fullName>
    </submittedName>
</protein>
<dbReference type="InterPro" id="IPR006674">
    <property type="entry name" value="HD_domain"/>
</dbReference>
<dbReference type="GO" id="GO:0016787">
    <property type="term" value="F:hydrolase activity"/>
    <property type="evidence" value="ECO:0007669"/>
    <property type="project" value="UniProtKB-KW"/>
</dbReference>
<accession>A0A8S5L6F7</accession>
<name>A0A8S5L6F7_9CAUD</name>
<keyword evidence="2" id="KW-0378">Hydrolase</keyword>
<dbReference type="Gene3D" id="1.10.3210.10">
    <property type="entry name" value="Hypothetical protein af1432"/>
    <property type="match status" value="1"/>
</dbReference>
<dbReference type="Pfam" id="PF13023">
    <property type="entry name" value="HD_3"/>
    <property type="match status" value="1"/>
</dbReference>
<sequence>MEDNQNERLVRIKRLNSYRNTQVDGMKDGVIKYTNGKYLTVTDLEDNAINLDFIAMSLAKQPRYNGHTGDMTRRNNGHYSIAQHSVKMAEASLIVYGDPILAMQCLLHDAGECYTGDITNPLKVLIKDKISQIENKIDEKIFKVFDIPYPMDERVKQIDVNICDWEMSVMLDMNTKSYGYNNYWSVEESYENFKNTFFQILEFINLEKLENLTGGFSHKRKS</sequence>
<dbReference type="SUPFAM" id="SSF109604">
    <property type="entry name" value="HD-domain/PDEase-like"/>
    <property type="match status" value="1"/>
</dbReference>
<proteinExistence type="predicted"/>
<evidence type="ECO:0000313" key="2">
    <source>
        <dbReference type="EMBL" id="DAD65372.1"/>
    </source>
</evidence>
<organism evidence="2">
    <name type="scientific">Myoviridae sp. ctA4D8</name>
    <dbReference type="NCBI Taxonomy" id="2823535"/>
    <lineage>
        <taxon>Viruses</taxon>
        <taxon>Duplodnaviria</taxon>
        <taxon>Heunggongvirae</taxon>
        <taxon>Uroviricota</taxon>
        <taxon>Caudoviricetes</taxon>
    </lineage>
</organism>
<reference evidence="2" key="1">
    <citation type="journal article" date="2021" name="Proc. Natl. Acad. Sci. U.S.A.">
        <title>A Catalog of Tens of Thousands of Viruses from Human Metagenomes Reveals Hidden Associations with Chronic Diseases.</title>
        <authorList>
            <person name="Tisza M.J."/>
            <person name="Buck C.B."/>
        </authorList>
    </citation>
    <scope>NUCLEOTIDE SEQUENCE</scope>
    <source>
        <strain evidence="2">CtA4D8</strain>
    </source>
</reference>
<dbReference type="EMBL" id="BK014643">
    <property type="protein sequence ID" value="DAD65372.1"/>
    <property type="molecule type" value="Genomic_DNA"/>
</dbReference>
<feature type="domain" description="HD" evidence="1">
    <location>
        <begin position="80"/>
        <end position="144"/>
    </location>
</feature>